<sequence>MLGGEDLAGADVLAFASPWLGEGSGQGVTHHKLSSVAGNRLQPYGNRLHVQNSNSKPFSTAISQTSLLVIDYTSWSFYVEKLQIVDVASCRTEIEGLEEHIVNHEGDIEPTIFVLNGLVAMTRYLDMKLNKVVWSHGIRSVSRRIRVRIAHKGNNDEDAKEELYSLVIVIKIAKDELKGLGTKVIDDED</sequence>
<dbReference type="AlphaFoldDB" id="A0A445LA80"/>
<keyword evidence="5" id="KW-1185">Reference proteome</keyword>
<dbReference type="PANTHER" id="PTHR10956">
    <property type="entry name" value="60S RIBOSOMAL PROTEIN L31"/>
    <property type="match status" value="1"/>
</dbReference>
<dbReference type="EMBL" id="QZWG01000003">
    <property type="protein sequence ID" value="RZC19988.1"/>
    <property type="molecule type" value="Genomic_DNA"/>
</dbReference>
<keyword evidence="3" id="KW-0687">Ribonucleoprotein</keyword>
<dbReference type="PANTHER" id="PTHR10956:SF33">
    <property type="entry name" value="60S RIBOSOMAL PROTEIN L31"/>
    <property type="match status" value="1"/>
</dbReference>
<keyword evidence="2 4" id="KW-0689">Ribosomal protein</keyword>
<reference evidence="4 5" key="1">
    <citation type="submission" date="2018-09" db="EMBL/GenBank/DDBJ databases">
        <title>A high-quality reference genome of wild soybean provides a powerful tool to mine soybean genomes.</title>
        <authorList>
            <person name="Xie M."/>
            <person name="Chung C.Y.L."/>
            <person name="Li M.-W."/>
            <person name="Wong F.-L."/>
            <person name="Chan T.-F."/>
            <person name="Lam H.-M."/>
        </authorList>
    </citation>
    <scope>NUCLEOTIDE SEQUENCE [LARGE SCALE GENOMIC DNA]</scope>
    <source>
        <strain evidence="5">cv. W05</strain>
        <tissue evidence="4">Hypocotyl of etiolated seedlings</tissue>
    </source>
</reference>
<dbReference type="SMART" id="SM01380">
    <property type="entry name" value="Ribosomal_L31e"/>
    <property type="match status" value="1"/>
</dbReference>
<evidence type="ECO:0000313" key="4">
    <source>
        <dbReference type="EMBL" id="RZC19988.1"/>
    </source>
</evidence>
<dbReference type="Pfam" id="PF01198">
    <property type="entry name" value="Ribosomal_L31e"/>
    <property type="match status" value="1"/>
</dbReference>
<dbReference type="GO" id="GO:0022625">
    <property type="term" value="C:cytosolic large ribosomal subunit"/>
    <property type="evidence" value="ECO:0007669"/>
    <property type="project" value="TreeGrafter"/>
</dbReference>
<organism evidence="4 5">
    <name type="scientific">Glycine soja</name>
    <name type="common">Wild soybean</name>
    <dbReference type="NCBI Taxonomy" id="3848"/>
    <lineage>
        <taxon>Eukaryota</taxon>
        <taxon>Viridiplantae</taxon>
        <taxon>Streptophyta</taxon>
        <taxon>Embryophyta</taxon>
        <taxon>Tracheophyta</taxon>
        <taxon>Spermatophyta</taxon>
        <taxon>Magnoliopsida</taxon>
        <taxon>eudicotyledons</taxon>
        <taxon>Gunneridae</taxon>
        <taxon>Pentapetalae</taxon>
        <taxon>rosids</taxon>
        <taxon>fabids</taxon>
        <taxon>Fabales</taxon>
        <taxon>Fabaceae</taxon>
        <taxon>Papilionoideae</taxon>
        <taxon>50 kb inversion clade</taxon>
        <taxon>NPAAA clade</taxon>
        <taxon>indigoferoid/millettioid clade</taxon>
        <taxon>Phaseoleae</taxon>
        <taxon>Glycine</taxon>
        <taxon>Glycine subgen. Soja</taxon>
    </lineage>
</organism>
<dbReference type="Gene3D" id="3.10.440.10">
    <property type="match status" value="1"/>
</dbReference>
<evidence type="ECO:0000256" key="1">
    <source>
        <dbReference type="ARBA" id="ARBA00010808"/>
    </source>
</evidence>
<dbReference type="InterPro" id="IPR000054">
    <property type="entry name" value="Ribosomal_eL31"/>
</dbReference>
<evidence type="ECO:0000313" key="5">
    <source>
        <dbReference type="Proteomes" id="UP000289340"/>
    </source>
</evidence>
<dbReference type="InterPro" id="IPR023621">
    <property type="entry name" value="Ribosomal_eL31_dom_sf"/>
</dbReference>
<evidence type="ECO:0000256" key="3">
    <source>
        <dbReference type="ARBA" id="ARBA00023274"/>
    </source>
</evidence>
<accession>A0A445LA80</accession>
<dbReference type="GO" id="GO:0002181">
    <property type="term" value="P:cytoplasmic translation"/>
    <property type="evidence" value="ECO:0007669"/>
    <property type="project" value="TreeGrafter"/>
</dbReference>
<gene>
    <name evidence="4" type="ORF">D0Y65_006717</name>
</gene>
<evidence type="ECO:0000256" key="2">
    <source>
        <dbReference type="ARBA" id="ARBA00022980"/>
    </source>
</evidence>
<name>A0A445LA80_GLYSO</name>
<comment type="caution">
    <text evidence="4">The sequence shown here is derived from an EMBL/GenBank/DDBJ whole genome shotgun (WGS) entry which is preliminary data.</text>
</comment>
<dbReference type="Proteomes" id="UP000289340">
    <property type="component" value="Chromosome 3"/>
</dbReference>
<dbReference type="GO" id="GO:0003735">
    <property type="term" value="F:structural constituent of ribosome"/>
    <property type="evidence" value="ECO:0007669"/>
    <property type="project" value="InterPro"/>
</dbReference>
<comment type="similarity">
    <text evidence="1">Belongs to the eukaryotic ribosomal protein eL31 family.</text>
</comment>
<protein>
    <submittedName>
        <fullName evidence="4">60S ribosomal protein L31</fullName>
    </submittedName>
</protein>
<proteinExistence type="inferred from homology"/>
<dbReference type="SUPFAM" id="SSF54575">
    <property type="entry name" value="Ribosomal protein L31e"/>
    <property type="match status" value="1"/>
</dbReference>